<dbReference type="Proteomes" id="UP001318860">
    <property type="component" value="Unassembled WGS sequence"/>
</dbReference>
<dbReference type="InterPro" id="IPR053151">
    <property type="entry name" value="RNase_H-like"/>
</dbReference>
<dbReference type="InterPro" id="IPR026960">
    <property type="entry name" value="RVT-Znf"/>
</dbReference>
<organism evidence="3 4">
    <name type="scientific">Rehmannia glutinosa</name>
    <name type="common">Chinese foxglove</name>
    <dbReference type="NCBI Taxonomy" id="99300"/>
    <lineage>
        <taxon>Eukaryota</taxon>
        <taxon>Viridiplantae</taxon>
        <taxon>Streptophyta</taxon>
        <taxon>Embryophyta</taxon>
        <taxon>Tracheophyta</taxon>
        <taxon>Spermatophyta</taxon>
        <taxon>Magnoliopsida</taxon>
        <taxon>eudicotyledons</taxon>
        <taxon>Gunneridae</taxon>
        <taxon>Pentapetalae</taxon>
        <taxon>asterids</taxon>
        <taxon>lamiids</taxon>
        <taxon>Lamiales</taxon>
        <taxon>Orobanchaceae</taxon>
        <taxon>Rehmannieae</taxon>
        <taxon>Rehmannia</taxon>
    </lineage>
</organism>
<evidence type="ECO:0000313" key="4">
    <source>
        <dbReference type="Proteomes" id="UP001318860"/>
    </source>
</evidence>
<reference evidence="3 4" key="1">
    <citation type="journal article" date="2021" name="Comput. Struct. Biotechnol. J.">
        <title>De novo genome assembly of the potent medicinal plant Rehmannia glutinosa using nanopore technology.</title>
        <authorList>
            <person name="Ma L."/>
            <person name="Dong C."/>
            <person name="Song C."/>
            <person name="Wang X."/>
            <person name="Zheng X."/>
            <person name="Niu Y."/>
            <person name="Chen S."/>
            <person name="Feng W."/>
        </authorList>
    </citation>
    <scope>NUCLEOTIDE SEQUENCE [LARGE SCALE GENOMIC DNA]</scope>
    <source>
        <strain evidence="3">DH-2019</strain>
    </source>
</reference>
<evidence type="ECO:0000313" key="3">
    <source>
        <dbReference type="EMBL" id="KAK6134597.1"/>
    </source>
</evidence>
<dbReference type="PANTHER" id="PTHR47723:SF19">
    <property type="entry name" value="POLYNUCLEOTIDYL TRANSFERASE, RIBONUCLEASE H-LIKE SUPERFAMILY PROTEIN"/>
    <property type="match status" value="1"/>
</dbReference>
<feature type="domain" description="RNase H type-1" evidence="1">
    <location>
        <begin position="330"/>
        <end position="448"/>
    </location>
</feature>
<dbReference type="InterPro" id="IPR002156">
    <property type="entry name" value="RNaseH_domain"/>
</dbReference>
<protein>
    <recommendedName>
        <fullName evidence="5">Reverse transcriptase zinc-binding domain</fullName>
    </recommendedName>
</protein>
<dbReference type="CDD" id="cd06222">
    <property type="entry name" value="RNase_H_like"/>
    <property type="match status" value="1"/>
</dbReference>
<name>A0ABR0VHD7_REHGL</name>
<proteinExistence type="predicted"/>
<gene>
    <name evidence="3" type="ORF">DH2020_031656</name>
</gene>
<dbReference type="Pfam" id="PF13456">
    <property type="entry name" value="RVT_3"/>
    <property type="match status" value="1"/>
</dbReference>
<feature type="domain" description="Reverse transcriptase zinc-binding" evidence="2">
    <location>
        <begin position="154"/>
        <end position="227"/>
    </location>
</feature>
<keyword evidence="4" id="KW-1185">Reference proteome</keyword>
<dbReference type="InterPro" id="IPR036397">
    <property type="entry name" value="RNaseH_sf"/>
</dbReference>
<sequence length="479" mass="54561">MRAKYYPLGNFWNANIGSRPSWSWRSIFESREVVLMGARKLIRSGRRTNIWHDPWLPRPPDFMVHSHRPTSTDITQVSELIDSHNSCWKEELVHSIFCSTEASLIFSIPIGDCQFDDLWCWHFSRNGKFTVKSVYHLAASSATLFPHLQLAATSNSSPNPIWKAIWKICAPPRFKFFIWRCVSAAIPTIEFLARHHIISSEPCSFCSKADCDSMHIFLHCHFSRSVWRLSGLIEHISDFVQPSFSFWIREVLLHSPPRLCSLFVVICTLLWFYRNRKKFDNITPEPFSIVAAANSILEDFDRVEGRPEIPSPLLDSPLFSRPTACYRIFFDGAVSPQASCAGLGVALLNPSGNFIKGLSKKISGIFTPEIVEFYALREALIFANRNRVSNFSIFGDAATVILAANEESSAPSAALGILDDIHHLKSSISPLGIFWLRRDSNYVAHRLAFYAKNMLENDHSWDYLPDPLCQSLLDDFQHT</sequence>
<dbReference type="InterPro" id="IPR044730">
    <property type="entry name" value="RNase_H-like_dom_plant"/>
</dbReference>
<evidence type="ECO:0008006" key="5">
    <source>
        <dbReference type="Google" id="ProtNLM"/>
    </source>
</evidence>
<evidence type="ECO:0000259" key="2">
    <source>
        <dbReference type="Pfam" id="PF13966"/>
    </source>
</evidence>
<comment type="caution">
    <text evidence="3">The sequence shown here is derived from an EMBL/GenBank/DDBJ whole genome shotgun (WGS) entry which is preliminary data.</text>
</comment>
<evidence type="ECO:0000259" key="1">
    <source>
        <dbReference type="Pfam" id="PF13456"/>
    </source>
</evidence>
<dbReference type="SUPFAM" id="SSF53098">
    <property type="entry name" value="Ribonuclease H-like"/>
    <property type="match status" value="1"/>
</dbReference>
<dbReference type="Gene3D" id="3.30.420.10">
    <property type="entry name" value="Ribonuclease H-like superfamily/Ribonuclease H"/>
    <property type="match status" value="1"/>
</dbReference>
<accession>A0ABR0VHD7</accession>
<dbReference type="InterPro" id="IPR012337">
    <property type="entry name" value="RNaseH-like_sf"/>
</dbReference>
<dbReference type="EMBL" id="JABTTQ020001144">
    <property type="protein sequence ID" value="KAK6134597.1"/>
    <property type="molecule type" value="Genomic_DNA"/>
</dbReference>
<dbReference type="Pfam" id="PF13966">
    <property type="entry name" value="zf-RVT"/>
    <property type="match status" value="1"/>
</dbReference>
<dbReference type="PANTHER" id="PTHR47723">
    <property type="entry name" value="OS05G0353850 PROTEIN"/>
    <property type="match status" value="1"/>
</dbReference>